<evidence type="ECO:0000313" key="6">
    <source>
        <dbReference type="Proteomes" id="UP001431221"/>
    </source>
</evidence>
<feature type="active site" evidence="2">
    <location>
        <position position="266"/>
    </location>
</feature>
<dbReference type="InterPro" id="IPR016161">
    <property type="entry name" value="Ald_DH/histidinol_DH"/>
</dbReference>
<evidence type="ECO:0000313" key="5">
    <source>
        <dbReference type="EMBL" id="MCK7613029.1"/>
    </source>
</evidence>
<dbReference type="RefSeq" id="WP_248154489.1">
    <property type="nucleotide sequence ID" value="NZ_JALNMJ010000007.1"/>
</dbReference>
<evidence type="ECO:0000256" key="1">
    <source>
        <dbReference type="ARBA" id="ARBA00023002"/>
    </source>
</evidence>
<reference evidence="5" key="1">
    <citation type="submission" date="2022-04" db="EMBL/GenBank/DDBJ databases">
        <title>Roseibium sp. CAU 1639 isolated from mud.</title>
        <authorList>
            <person name="Kim W."/>
        </authorList>
    </citation>
    <scope>NUCLEOTIDE SEQUENCE</scope>
    <source>
        <strain evidence="5">CAU 1639</strain>
    </source>
</reference>
<accession>A0ABT0GUB7</accession>
<name>A0ABT0GUB7_9HYPH</name>
<keyword evidence="1 3" id="KW-0560">Oxidoreductase</keyword>
<dbReference type="Pfam" id="PF00171">
    <property type="entry name" value="Aldedh"/>
    <property type="match status" value="1"/>
</dbReference>
<dbReference type="SUPFAM" id="SSF53720">
    <property type="entry name" value="ALDH-like"/>
    <property type="match status" value="1"/>
</dbReference>
<dbReference type="PROSITE" id="PS00070">
    <property type="entry name" value="ALDEHYDE_DEHYDR_CYS"/>
    <property type="match status" value="1"/>
</dbReference>
<proteinExistence type="inferred from homology"/>
<keyword evidence="6" id="KW-1185">Reference proteome</keyword>
<dbReference type="PANTHER" id="PTHR11699">
    <property type="entry name" value="ALDEHYDE DEHYDROGENASE-RELATED"/>
    <property type="match status" value="1"/>
</dbReference>
<dbReference type="PROSITE" id="PS00687">
    <property type="entry name" value="ALDEHYDE_DEHYDR_GLU"/>
    <property type="match status" value="1"/>
</dbReference>
<dbReference type="Gene3D" id="3.40.605.10">
    <property type="entry name" value="Aldehyde Dehydrogenase, Chain A, domain 1"/>
    <property type="match status" value="1"/>
</dbReference>
<evidence type="ECO:0000256" key="3">
    <source>
        <dbReference type="RuleBase" id="RU003345"/>
    </source>
</evidence>
<feature type="domain" description="Aldehyde dehydrogenase" evidence="4">
    <location>
        <begin position="34"/>
        <end position="492"/>
    </location>
</feature>
<evidence type="ECO:0000256" key="2">
    <source>
        <dbReference type="PROSITE-ProRule" id="PRU10007"/>
    </source>
</evidence>
<dbReference type="InterPro" id="IPR029510">
    <property type="entry name" value="Ald_DH_CS_GLU"/>
</dbReference>
<dbReference type="InterPro" id="IPR015590">
    <property type="entry name" value="Aldehyde_DH_dom"/>
</dbReference>
<dbReference type="CDD" id="cd07109">
    <property type="entry name" value="ALDH_AAS00426"/>
    <property type="match status" value="1"/>
</dbReference>
<sequence>MLTANELLEEYAETGTLAALPLGHFIDGAFTRPAHNRTLESFDPGRGEAFARFTAGTAEDVDQAVRSAQKAFETVWRDMAPVERARILQKASQLILENLDLLAVTETLDSGKPLQEAMGDVRGAARTFEYYAGACDKLQGDSFPLGPNYIGYAIHEPVGVTAHIIPWNFPISTAARGFAPALAAGCTVVAKPAEQTPFTALLLAKILSEAGLPDGVCNVVTGTGAETGAPLTSHPQVDHITFTGSVQTGRTVMKAAAEDITRVVLELGGKSPVVVLADCDKEQALDGVIGAIYENAGQICSAGSRLVIEKSIHEEFLAELVVRVKALRLGHGLKQPDVGPVNSAEHLAKIAGFVDRAKARGAKVAVGGSITQDPATGKGWFFEPTIVDAVAADDELAQEEIFGPVLTVQVAEDADHALELANDCQYGLVAGIYTSDFAKAHRLARKIDAGQIYINEYFAGGIEVPFGGNKKSGFGREKGLEGLKSYCKTKSIAARIG</sequence>
<dbReference type="InterPro" id="IPR016163">
    <property type="entry name" value="Ald_DH_C"/>
</dbReference>
<dbReference type="EMBL" id="JALNMJ010000007">
    <property type="protein sequence ID" value="MCK7613029.1"/>
    <property type="molecule type" value="Genomic_DNA"/>
</dbReference>
<comment type="caution">
    <text evidence="5">The sequence shown here is derived from an EMBL/GenBank/DDBJ whole genome shotgun (WGS) entry which is preliminary data.</text>
</comment>
<dbReference type="Proteomes" id="UP001431221">
    <property type="component" value="Unassembled WGS sequence"/>
</dbReference>
<comment type="similarity">
    <text evidence="3">Belongs to the aldehyde dehydrogenase family.</text>
</comment>
<dbReference type="InterPro" id="IPR016160">
    <property type="entry name" value="Ald_DH_CS_CYS"/>
</dbReference>
<protein>
    <submittedName>
        <fullName evidence="5">Aldehyde dehydrogenase family protein</fullName>
    </submittedName>
</protein>
<dbReference type="Gene3D" id="3.40.309.10">
    <property type="entry name" value="Aldehyde Dehydrogenase, Chain A, domain 2"/>
    <property type="match status" value="1"/>
</dbReference>
<gene>
    <name evidence="5" type="ORF">M0H32_12705</name>
</gene>
<evidence type="ECO:0000259" key="4">
    <source>
        <dbReference type="Pfam" id="PF00171"/>
    </source>
</evidence>
<organism evidence="5 6">
    <name type="scientific">Roseibium sediminicola</name>
    <dbReference type="NCBI Taxonomy" id="2933272"/>
    <lineage>
        <taxon>Bacteria</taxon>
        <taxon>Pseudomonadati</taxon>
        <taxon>Pseudomonadota</taxon>
        <taxon>Alphaproteobacteria</taxon>
        <taxon>Hyphomicrobiales</taxon>
        <taxon>Stappiaceae</taxon>
        <taxon>Roseibium</taxon>
    </lineage>
</organism>
<dbReference type="InterPro" id="IPR016162">
    <property type="entry name" value="Ald_DH_N"/>
</dbReference>